<feature type="signal peptide" evidence="1">
    <location>
        <begin position="1"/>
        <end position="30"/>
    </location>
</feature>
<protein>
    <submittedName>
        <fullName evidence="3">SGNH/GDSL hydrolase family protein</fullName>
    </submittedName>
</protein>
<organism evidence="3 4">
    <name type="scientific">Nocardioides jiangsuensis</name>
    <dbReference type="NCBI Taxonomy" id="2866161"/>
    <lineage>
        <taxon>Bacteria</taxon>
        <taxon>Bacillati</taxon>
        <taxon>Actinomycetota</taxon>
        <taxon>Actinomycetes</taxon>
        <taxon>Propionibacteriales</taxon>
        <taxon>Nocardioidaceae</taxon>
        <taxon>Nocardioides</taxon>
    </lineage>
</organism>
<dbReference type="Pfam" id="PF13472">
    <property type="entry name" value="Lipase_GDSL_2"/>
    <property type="match status" value="1"/>
</dbReference>
<evidence type="ECO:0000256" key="1">
    <source>
        <dbReference type="SAM" id="SignalP"/>
    </source>
</evidence>
<dbReference type="PANTHER" id="PTHR37981">
    <property type="entry name" value="LIPASE 2"/>
    <property type="match status" value="1"/>
</dbReference>
<dbReference type="InterPro" id="IPR037460">
    <property type="entry name" value="SEST-like"/>
</dbReference>
<dbReference type="Proteomes" id="UP000754710">
    <property type="component" value="Unassembled WGS sequence"/>
</dbReference>
<dbReference type="InterPro" id="IPR036514">
    <property type="entry name" value="SGNH_hydro_sf"/>
</dbReference>
<dbReference type="Gene3D" id="3.40.50.1110">
    <property type="entry name" value="SGNH hydrolase"/>
    <property type="match status" value="1"/>
</dbReference>
<comment type="caution">
    <text evidence="3">The sequence shown here is derived from an EMBL/GenBank/DDBJ whole genome shotgun (WGS) entry which is preliminary data.</text>
</comment>
<sequence length="297" mass="31109">MTRVRRLPRLTVLVAAAALLAGCTSSGSGAEPLPVPDEPAFTSYVALGDSFTAGPLVPTTALADGCLRSDGNYPALLAERLDIARVTDVSCSGATTGDLTGRQKTVGSATVRPQLDALRRGTDLVTLGIGGNDFALFSTLVQTCSRLRPVDPQGSPCAEQLRAQGVDLVARTGDIADRVVAALRRIEARAPEAEVLVVGYPRLTPETGTCPRRLPFAEGDYAWGDRLTRALNDALADAADRAGVGFVDMYAASEGHDICAEDPWVNGRRTDRAAALAYHPFAAGMEAVADEVADTLS</sequence>
<feature type="chain" id="PRO_5046504652" evidence="1">
    <location>
        <begin position="31"/>
        <end position="297"/>
    </location>
</feature>
<dbReference type="RefSeq" id="WP_221024859.1">
    <property type="nucleotide sequence ID" value="NZ_JAIEZQ010000002.1"/>
</dbReference>
<reference evidence="3 4" key="1">
    <citation type="submission" date="2021-08" db="EMBL/GenBank/DDBJ databases">
        <title>Nocardioides bacterium WL0053 sp. nov., isolated from the sediment.</title>
        <authorList>
            <person name="Wang L."/>
            <person name="Zhang D."/>
            <person name="Zhang A."/>
        </authorList>
    </citation>
    <scope>NUCLEOTIDE SEQUENCE [LARGE SCALE GENOMIC DNA]</scope>
    <source>
        <strain evidence="3 4">WL0053</strain>
    </source>
</reference>
<keyword evidence="1" id="KW-0732">Signal</keyword>
<evidence type="ECO:0000313" key="4">
    <source>
        <dbReference type="Proteomes" id="UP000754710"/>
    </source>
</evidence>
<dbReference type="GO" id="GO:0016787">
    <property type="term" value="F:hydrolase activity"/>
    <property type="evidence" value="ECO:0007669"/>
    <property type="project" value="UniProtKB-KW"/>
</dbReference>
<dbReference type="InterPro" id="IPR013830">
    <property type="entry name" value="SGNH_hydro"/>
</dbReference>
<dbReference type="PANTHER" id="PTHR37981:SF1">
    <property type="entry name" value="SGNH HYDROLASE-TYPE ESTERASE DOMAIN-CONTAINING PROTEIN"/>
    <property type="match status" value="1"/>
</dbReference>
<accession>A0ABS7RJZ1</accession>
<dbReference type="SUPFAM" id="SSF52266">
    <property type="entry name" value="SGNH hydrolase"/>
    <property type="match status" value="1"/>
</dbReference>
<keyword evidence="4" id="KW-1185">Reference proteome</keyword>
<proteinExistence type="predicted"/>
<dbReference type="CDD" id="cd01823">
    <property type="entry name" value="SEST_like"/>
    <property type="match status" value="1"/>
</dbReference>
<gene>
    <name evidence="3" type="ORF">K1X13_09520</name>
</gene>
<evidence type="ECO:0000313" key="3">
    <source>
        <dbReference type="EMBL" id="MBY9075056.1"/>
    </source>
</evidence>
<name>A0ABS7RJZ1_9ACTN</name>
<dbReference type="PROSITE" id="PS51257">
    <property type="entry name" value="PROKAR_LIPOPROTEIN"/>
    <property type="match status" value="1"/>
</dbReference>
<dbReference type="EMBL" id="JAIEZQ010000002">
    <property type="protein sequence ID" value="MBY9075056.1"/>
    <property type="molecule type" value="Genomic_DNA"/>
</dbReference>
<evidence type="ECO:0000259" key="2">
    <source>
        <dbReference type="Pfam" id="PF13472"/>
    </source>
</evidence>
<keyword evidence="3" id="KW-0378">Hydrolase</keyword>
<feature type="domain" description="SGNH hydrolase-type esterase" evidence="2">
    <location>
        <begin position="46"/>
        <end position="287"/>
    </location>
</feature>